<dbReference type="InterPro" id="IPR021005">
    <property type="entry name" value="Znf_CGNR"/>
</dbReference>
<protein>
    <submittedName>
        <fullName evidence="3">Conserved protein containing a Zn-ribbon-like motif, possibly RNA-binding</fullName>
    </submittedName>
</protein>
<dbReference type="STRING" id="53254.SAMN05660750_01209"/>
<evidence type="ECO:0000313" key="3">
    <source>
        <dbReference type="EMBL" id="SKB55798.1"/>
    </source>
</evidence>
<dbReference type="EMBL" id="LMAR01000076">
    <property type="protein sequence ID" value="KQK28345.1"/>
    <property type="molecule type" value="Genomic_DNA"/>
</dbReference>
<dbReference type="Proteomes" id="UP000190130">
    <property type="component" value="Unassembled WGS sequence"/>
</dbReference>
<accession>A0A0Q3LY49</accession>
<dbReference type="PANTHER" id="PTHR35525">
    <property type="entry name" value="BLL6575 PROTEIN"/>
    <property type="match status" value="1"/>
</dbReference>
<evidence type="ECO:0000313" key="4">
    <source>
        <dbReference type="Proteomes" id="UP000051562"/>
    </source>
</evidence>
<evidence type="ECO:0000259" key="1">
    <source>
        <dbReference type="Pfam" id="PF11706"/>
    </source>
</evidence>
<gene>
    <name evidence="2" type="ORF">ARD30_22485</name>
    <name evidence="3" type="ORF">SAMN05660750_01209</name>
</gene>
<keyword evidence="4" id="KW-1185">Reference proteome</keyword>
<dbReference type="InterPro" id="IPR010852">
    <property type="entry name" value="ABATE"/>
</dbReference>
<dbReference type="InterPro" id="IPR023286">
    <property type="entry name" value="ABATE_dom_sf"/>
</dbReference>
<sequence length="199" mass="21348">MMAAATSDEFRDGFPFLAGQLWLDLLNTTPTPGGVAQDLIATPGDAARWLAASGLAGSTGTPTPDEIGAELRALREELRPAVEILARGEPLAESLMASVNRRLAGLTGRHQLQQRSEGFALSFVLDRGVAAPAALIARDFAAFVCEAEPDRLRHCASDCCSLVFYDRGRNNTRRWCSMSACGNRDKVARFRARRVGAGG</sequence>
<dbReference type="AlphaFoldDB" id="A0A0Q3LY49"/>
<evidence type="ECO:0000313" key="2">
    <source>
        <dbReference type="EMBL" id="KQK28345.1"/>
    </source>
</evidence>
<name>A0A0Q3LY49_9HYPH</name>
<dbReference type="Pfam" id="PF11706">
    <property type="entry name" value="zf-CGNR"/>
    <property type="match status" value="1"/>
</dbReference>
<reference evidence="3 5" key="2">
    <citation type="submission" date="2017-02" db="EMBL/GenBank/DDBJ databases">
        <authorList>
            <person name="Peterson S.W."/>
        </authorList>
    </citation>
    <scope>NUCLEOTIDE SEQUENCE [LARGE SCALE GENOMIC DNA]</scope>
    <source>
        <strain evidence="3 5">DSM 9653</strain>
    </source>
</reference>
<dbReference type="Gene3D" id="1.10.3300.10">
    <property type="entry name" value="Jann2411-like domain"/>
    <property type="match status" value="1"/>
</dbReference>
<proteinExistence type="predicted"/>
<reference evidence="2 4" key="1">
    <citation type="submission" date="2015-10" db="EMBL/GenBank/DDBJ databases">
        <title>Draft genome of Bosea thiooxidans.</title>
        <authorList>
            <person name="Wang X."/>
        </authorList>
    </citation>
    <scope>NUCLEOTIDE SEQUENCE [LARGE SCALE GENOMIC DNA]</scope>
    <source>
        <strain evidence="2 4">CGMCC 9174</strain>
    </source>
</reference>
<evidence type="ECO:0000313" key="5">
    <source>
        <dbReference type="Proteomes" id="UP000190130"/>
    </source>
</evidence>
<dbReference type="PANTHER" id="PTHR35525:SF3">
    <property type="entry name" value="BLL6575 PROTEIN"/>
    <property type="match status" value="1"/>
</dbReference>
<dbReference type="Pfam" id="PF07336">
    <property type="entry name" value="ABATE"/>
    <property type="match status" value="1"/>
</dbReference>
<organism evidence="2 4">
    <name type="scientific">Bosea thiooxidans</name>
    <dbReference type="NCBI Taxonomy" id="53254"/>
    <lineage>
        <taxon>Bacteria</taxon>
        <taxon>Pseudomonadati</taxon>
        <taxon>Pseudomonadota</taxon>
        <taxon>Alphaproteobacteria</taxon>
        <taxon>Hyphomicrobiales</taxon>
        <taxon>Boseaceae</taxon>
        <taxon>Bosea</taxon>
    </lineage>
</organism>
<feature type="domain" description="Zinc finger CGNR" evidence="1">
    <location>
        <begin position="151"/>
        <end position="194"/>
    </location>
</feature>
<dbReference type="Proteomes" id="UP000051562">
    <property type="component" value="Unassembled WGS sequence"/>
</dbReference>
<dbReference type="EMBL" id="FUYX01000003">
    <property type="protein sequence ID" value="SKB55798.1"/>
    <property type="molecule type" value="Genomic_DNA"/>
</dbReference>
<dbReference type="SUPFAM" id="SSF160904">
    <property type="entry name" value="Jann2411-like"/>
    <property type="match status" value="1"/>
</dbReference>